<evidence type="ECO:0000256" key="4">
    <source>
        <dbReference type="ARBA" id="ARBA00023002"/>
    </source>
</evidence>
<sequence>MTAALLDMARGACPALDAPMQTGDGLLSRIALMDWISPTSLGQICHLAQLHGNGVIDISQRGNLQVRGLTAASTSALEAGIRSLNLPLREGLAVEWTPLAGMEPDAACDPRPLGLAIIDHARGLRGRLAPKLSVVLDVGGVVRFDHLLADIRLTAQPEAEGLRWTVMLGGTAQNGLLLGSVADADICHLVCLLLDHLAEQGPKARGRSLTRHNLPDQILRFVLPDVAEARPCWSDQSNPLSLPHDKGIVCLGLPFGQMKAELMLELCQHAQAFGIERLKPSPNHALLLVGQPAACMSLLREAQQIGFTTEANDPLSAIDACAGRPACRSAHLATHELGRFAASQTPELFDGTLRLHLSGCAKGCAHPTASMLTFVGTETGSRLVFCGKTTDTALKQLAPHTEKAAIVALSALIGAERRSGETNHDCLTRLGPEKIAAALDEGH</sequence>
<evidence type="ECO:0000313" key="9">
    <source>
        <dbReference type="Proteomes" id="UP001597322"/>
    </source>
</evidence>
<keyword evidence="5" id="KW-0408">Iron</keyword>
<accession>A0ABW4M458</accession>
<dbReference type="InterPro" id="IPR012798">
    <property type="entry name" value="Cbl_synth_CobG-like"/>
</dbReference>
<dbReference type="InterPro" id="IPR005117">
    <property type="entry name" value="NiRdtase/SiRdtase_haem-b_fer"/>
</dbReference>
<evidence type="ECO:0000256" key="5">
    <source>
        <dbReference type="ARBA" id="ARBA00023004"/>
    </source>
</evidence>
<dbReference type="PANTHER" id="PTHR32439">
    <property type="entry name" value="FERREDOXIN--NITRITE REDUCTASE, CHLOROPLASTIC"/>
    <property type="match status" value="1"/>
</dbReference>
<dbReference type="Pfam" id="PF03460">
    <property type="entry name" value="NIR_SIR_ferr"/>
    <property type="match status" value="1"/>
</dbReference>
<keyword evidence="6" id="KW-0411">Iron-sulfur</keyword>
<name>A0ABW4M458_9HYPH</name>
<keyword evidence="4 8" id="KW-0560">Oxidoreductase</keyword>
<keyword evidence="2" id="KW-0349">Heme</keyword>
<dbReference type="EC" id="1.14.13.83" evidence="8"/>
<dbReference type="RefSeq" id="WP_377401534.1">
    <property type="nucleotide sequence ID" value="NZ_JBHUEQ010000023.1"/>
</dbReference>
<comment type="caution">
    <text evidence="8">The sequence shown here is derived from an EMBL/GenBank/DDBJ whole genome shotgun (WGS) entry which is preliminary data.</text>
</comment>
<keyword evidence="1" id="KW-0004">4Fe-4S</keyword>
<evidence type="ECO:0000256" key="2">
    <source>
        <dbReference type="ARBA" id="ARBA00022617"/>
    </source>
</evidence>
<evidence type="ECO:0000313" key="8">
    <source>
        <dbReference type="EMBL" id="MFD1746255.1"/>
    </source>
</evidence>
<dbReference type="InterPro" id="IPR045854">
    <property type="entry name" value="NO2/SO3_Rdtase_4Fe4S_sf"/>
</dbReference>
<dbReference type="PANTHER" id="PTHR32439:SF9">
    <property type="entry name" value="BLR3264 PROTEIN"/>
    <property type="match status" value="1"/>
</dbReference>
<evidence type="ECO:0000256" key="3">
    <source>
        <dbReference type="ARBA" id="ARBA00022723"/>
    </source>
</evidence>
<dbReference type="SUPFAM" id="SSF56014">
    <property type="entry name" value="Nitrite and sulphite reductase 4Fe-4S domain-like"/>
    <property type="match status" value="2"/>
</dbReference>
<reference evidence="9" key="1">
    <citation type="journal article" date="2019" name="Int. J. Syst. Evol. Microbiol.">
        <title>The Global Catalogue of Microorganisms (GCM) 10K type strain sequencing project: providing services to taxonomists for standard genome sequencing and annotation.</title>
        <authorList>
            <consortium name="The Broad Institute Genomics Platform"/>
            <consortium name="The Broad Institute Genome Sequencing Center for Infectious Disease"/>
            <person name="Wu L."/>
            <person name="Ma J."/>
        </authorList>
    </citation>
    <scope>NUCLEOTIDE SEQUENCE [LARGE SCALE GENOMIC DNA]</scope>
    <source>
        <strain evidence="9">CG52</strain>
    </source>
</reference>
<dbReference type="EMBL" id="JBHUEQ010000023">
    <property type="protein sequence ID" value="MFD1746255.1"/>
    <property type="molecule type" value="Genomic_DNA"/>
</dbReference>
<dbReference type="Gene3D" id="3.90.480.10">
    <property type="entry name" value="Sulfite Reductase Hemoprotein,Domain 2"/>
    <property type="match status" value="1"/>
</dbReference>
<proteinExistence type="predicted"/>
<dbReference type="InterPro" id="IPR036136">
    <property type="entry name" value="Nit/Sulf_reduc_fer-like_dom_sf"/>
</dbReference>
<protein>
    <submittedName>
        <fullName evidence="8">Precorrin-3B synthase</fullName>
        <ecNumber evidence="8">1.14.13.83</ecNumber>
    </submittedName>
</protein>
<dbReference type="GO" id="GO:0043818">
    <property type="term" value="F:precorrin-3B synthase activity"/>
    <property type="evidence" value="ECO:0007669"/>
    <property type="project" value="UniProtKB-EC"/>
</dbReference>
<dbReference type="InterPro" id="IPR051329">
    <property type="entry name" value="NIR_SIR_4Fe-4S"/>
</dbReference>
<organism evidence="8 9">
    <name type="scientific">Rhizobium helianthi</name>
    <dbReference type="NCBI Taxonomy" id="1132695"/>
    <lineage>
        <taxon>Bacteria</taxon>
        <taxon>Pseudomonadati</taxon>
        <taxon>Pseudomonadota</taxon>
        <taxon>Alphaproteobacteria</taxon>
        <taxon>Hyphomicrobiales</taxon>
        <taxon>Rhizobiaceae</taxon>
        <taxon>Rhizobium/Agrobacterium group</taxon>
        <taxon>Rhizobium</taxon>
    </lineage>
</organism>
<dbReference type="SUPFAM" id="SSF55124">
    <property type="entry name" value="Nitrite/Sulfite reductase N-terminal domain-like"/>
    <property type="match status" value="1"/>
</dbReference>
<gene>
    <name evidence="8" type="primary">cobG</name>
    <name evidence="8" type="ORF">ACFSE1_12345</name>
</gene>
<evidence type="ECO:0000259" key="7">
    <source>
        <dbReference type="Pfam" id="PF03460"/>
    </source>
</evidence>
<keyword evidence="3" id="KW-0479">Metal-binding</keyword>
<dbReference type="Gene3D" id="3.30.413.10">
    <property type="entry name" value="Sulfite Reductase Hemoprotein, domain 1"/>
    <property type="match status" value="2"/>
</dbReference>
<evidence type="ECO:0000256" key="1">
    <source>
        <dbReference type="ARBA" id="ARBA00022485"/>
    </source>
</evidence>
<evidence type="ECO:0000256" key="6">
    <source>
        <dbReference type="ARBA" id="ARBA00023014"/>
    </source>
</evidence>
<keyword evidence="9" id="KW-1185">Reference proteome</keyword>
<dbReference type="Proteomes" id="UP001597322">
    <property type="component" value="Unassembled WGS sequence"/>
</dbReference>
<feature type="domain" description="Nitrite/Sulfite reductase ferredoxin-like" evidence="7">
    <location>
        <begin position="20"/>
        <end position="82"/>
    </location>
</feature>
<dbReference type="NCBIfam" id="TIGR02435">
    <property type="entry name" value="CobG"/>
    <property type="match status" value="1"/>
</dbReference>